<evidence type="ECO:0000259" key="4">
    <source>
        <dbReference type="PROSITE" id="PS50054"/>
    </source>
</evidence>
<dbReference type="PROSITE" id="PS00383">
    <property type="entry name" value="TYR_PHOSPHATASE_1"/>
    <property type="match status" value="1"/>
</dbReference>
<feature type="domain" description="Tyrosine-protein phosphatase" evidence="4">
    <location>
        <begin position="465"/>
        <end position="608"/>
    </location>
</feature>
<dbReference type="InterPro" id="IPR000387">
    <property type="entry name" value="Tyr_Pase_dom"/>
</dbReference>
<dbReference type="OrthoDB" id="273181at2759"/>
<evidence type="ECO:0000256" key="3">
    <source>
        <dbReference type="SAM" id="MobiDB-lite"/>
    </source>
</evidence>
<dbReference type="SUPFAM" id="SSF52799">
    <property type="entry name" value="(Phosphotyrosine protein) phosphatases II"/>
    <property type="match status" value="2"/>
</dbReference>
<feature type="compositionally biased region" description="Pro residues" evidence="3">
    <location>
        <begin position="14"/>
        <end position="24"/>
    </location>
</feature>
<protein>
    <submittedName>
        <fullName evidence="6">1243_t:CDS:1</fullName>
    </submittedName>
</protein>
<accession>A0A9N9G9P6</accession>
<reference evidence="6" key="1">
    <citation type="submission" date="2021-06" db="EMBL/GenBank/DDBJ databases">
        <authorList>
            <person name="Kallberg Y."/>
            <person name="Tangrot J."/>
            <person name="Rosling A."/>
        </authorList>
    </citation>
    <scope>NUCLEOTIDE SEQUENCE</scope>
    <source>
        <strain evidence="6">MT106</strain>
    </source>
</reference>
<evidence type="ECO:0000256" key="1">
    <source>
        <dbReference type="ARBA" id="ARBA00022801"/>
    </source>
</evidence>
<dbReference type="InterPro" id="IPR053239">
    <property type="entry name" value="Dual_spec_PTase"/>
</dbReference>
<proteinExistence type="predicted"/>
<dbReference type="GO" id="GO:0008138">
    <property type="term" value="F:protein tyrosine/serine/threonine phosphatase activity"/>
    <property type="evidence" value="ECO:0007669"/>
    <property type="project" value="TreeGrafter"/>
</dbReference>
<sequence length="631" mass="71156">MAAVEQHQQTPASPFTPPLSPPTHLPSSPLAARSPSPSVYDAFPLVCEDPPIRALTSSQYYLINEAYYTNPLPNDILFPWLHGVDGTNHQQNMFFNVKNCKVPEHRGLTIVQAEENSLKSQLVGSVYPSDILNHPPNEDENAFRGFLNIQEEDAINLRNFKIQVAKYATLSDVVVYGEHGLNDQVLQIAKQVAWAQQVMREERPNGIEYETFVIIEPFAVFEKDFSDLVAIDSQGVMCNKINFLDQEREEMRLLTEATEISRNVWLGNAADVPVINENDPSDSAISLIDDNPHQFSICIEAHDVAELPTREVLISVAEALDKLPSSPPSSPHSSANELVHLDCVSSGVNYSTPAALDVIATRMIDLCEFISQQANGYDRKILIYCIDGYTETSLLALTFLMYNEDLRLPAAYLKLQETRSFFVYPNDVNTLLVIEQKIQERTEANVQVDTNTYPWFHSHHFEGSFPSRILPFLYLGNLNHACNAGMLKALGITHVLSVGEDAKLNQRDFKVLFLDNLYDDGIDSLWKHLDNCVNFIENARETNGNVLIHCRVGVSRSATITIAYIMRQLGRPLVSSYLFVRARRLNVIIQPNLKFMYELLQYEQKLTGRMGISWTNLAKEIHSLNMCYVGS</sequence>
<dbReference type="Pfam" id="PF00782">
    <property type="entry name" value="DSPc"/>
    <property type="match status" value="1"/>
</dbReference>
<dbReference type="InterPro" id="IPR029021">
    <property type="entry name" value="Prot-tyrosine_phosphatase-like"/>
</dbReference>
<keyword evidence="7" id="KW-1185">Reference proteome</keyword>
<dbReference type="Proteomes" id="UP000789831">
    <property type="component" value="Unassembled WGS sequence"/>
</dbReference>
<dbReference type="PROSITE" id="PS50054">
    <property type="entry name" value="TYR_PHOSPHATASE_DUAL"/>
    <property type="match status" value="1"/>
</dbReference>
<organism evidence="6 7">
    <name type="scientific">Ambispora gerdemannii</name>
    <dbReference type="NCBI Taxonomy" id="144530"/>
    <lineage>
        <taxon>Eukaryota</taxon>
        <taxon>Fungi</taxon>
        <taxon>Fungi incertae sedis</taxon>
        <taxon>Mucoromycota</taxon>
        <taxon>Glomeromycotina</taxon>
        <taxon>Glomeromycetes</taxon>
        <taxon>Archaeosporales</taxon>
        <taxon>Ambisporaceae</taxon>
        <taxon>Ambispora</taxon>
    </lineage>
</organism>
<dbReference type="InterPro" id="IPR020422">
    <property type="entry name" value="TYR_PHOSPHATASE_DUAL_dom"/>
</dbReference>
<dbReference type="GO" id="GO:0033260">
    <property type="term" value="P:nuclear DNA replication"/>
    <property type="evidence" value="ECO:0007669"/>
    <property type="project" value="TreeGrafter"/>
</dbReference>
<feature type="region of interest" description="Disordered" evidence="3">
    <location>
        <begin position="1"/>
        <end position="33"/>
    </location>
</feature>
<dbReference type="EMBL" id="CAJVPL010001881">
    <property type="protein sequence ID" value="CAG8591254.1"/>
    <property type="molecule type" value="Genomic_DNA"/>
</dbReference>
<dbReference type="PROSITE" id="PS50056">
    <property type="entry name" value="TYR_PHOSPHATASE_2"/>
    <property type="match status" value="1"/>
</dbReference>
<dbReference type="PANTHER" id="PTHR47550">
    <property type="entry name" value="DUAL SPECIFICITY PROTEIN PHOSPHATASE PPS1"/>
    <property type="match status" value="1"/>
</dbReference>
<evidence type="ECO:0000259" key="5">
    <source>
        <dbReference type="PROSITE" id="PS50056"/>
    </source>
</evidence>
<dbReference type="AlphaFoldDB" id="A0A9N9G9P6"/>
<dbReference type="InterPro" id="IPR016130">
    <property type="entry name" value="Tyr_Pase_AS"/>
</dbReference>
<keyword evidence="2" id="KW-0904">Protein phosphatase</keyword>
<dbReference type="SMART" id="SM00195">
    <property type="entry name" value="DSPc"/>
    <property type="match status" value="1"/>
</dbReference>
<feature type="domain" description="Tyrosine specific protein phosphatases" evidence="5">
    <location>
        <begin position="533"/>
        <end position="595"/>
    </location>
</feature>
<dbReference type="PANTHER" id="PTHR47550:SF1">
    <property type="entry name" value="DUAL SPECIFICITY PROTEIN PHOSPHATASE PPS1"/>
    <property type="match status" value="1"/>
</dbReference>
<comment type="caution">
    <text evidence="6">The sequence shown here is derived from an EMBL/GenBank/DDBJ whole genome shotgun (WGS) entry which is preliminary data.</text>
</comment>
<evidence type="ECO:0000256" key="2">
    <source>
        <dbReference type="ARBA" id="ARBA00022912"/>
    </source>
</evidence>
<dbReference type="GO" id="GO:0005634">
    <property type="term" value="C:nucleus"/>
    <property type="evidence" value="ECO:0007669"/>
    <property type="project" value="GOC"/>
</dbReference>
<gene>
    <name evidence="6" type="ORF">AGERDE_LOCUS8619</name>
</gene>
<keyword evidence="1" id="KW-0378">Hydrolase</keyword>
<name>A0A9N9G9P6_9GLOM</name>
<evidence type="ECO:0000313" key="6">
    <source>
        <dbReference type="EMBL" id="CAG8591254.1"/>
    </source>
</evidence>
<evidence type="ECO:0000313" key="7">
    <source>
        <dbReference type="Proteomes" id="UP000789831"/>
    </source>
</evidence>
<dbReference type="InterPro" id="IPR000340">
    <property type="entry name" value="Dual-sp_phosphatase_cat-dom"/>
</dbReference>
<dbReference type="Gene3D" id="3.90.190.10">
    <property type="entry name" value="Protein tyrosine phosphatase superfamily"/>
    <property type="match status" value="2"/>
</dbReference>